<evidence type="ECO:0000313" key="7">
    <source>
        <dbReference type="Proteomes" id="UP000785679"/>
    </source>
</evidence>
<dbReference type="SUPFAM" id="SSF144091">
    <property type="entry name" value="Rhomboid-like"/>
    <property type="match status" value="1"/>
</dbReference>
<dbReference type="Proteomes" id="UP000785679">
    <property type="component" value="Unassembled WGS sequence"/>
</dbReference>
<evidence type="ECO:0000256" key="4">
    <source>
        <dbReference type="ARBA" id="ARBA00023136"/>
    </source>
</evidence>
<evidence type="ECO:0000313" key="6">
    <source>
        <dbReference type="EMBL" id="TNV83890.1"/>
    </source>
</evidence>
<keyword evidence="2 5" id="KW-0812">Transmembrane</keyword>
<feature type="transmembrane region" description="Helical" evidence="5">
    <location>
        <begin position="21"/>
        <end position="39"/>
    </location>
</feature>
<dbReference type="EMBL" id="RRYP01003345">
    <property type="protein sequence ID" value="TNV83890.1"/>
    <property type="molecule type" value="Genomic_DNA"/>
</dbReference>
<evidence type="ECO:0000256" key="1">
    <source>
        <dbReference type="ARBA" id="ARBA00004141"/>
    </source>
</evidence>
<organism evidence="6 7">
    <name type="scientific">Halteria grandinella</name>
    <dbReference type="NCBI Taxonomy" id="5974"/>
    <lineage>
        <taxon>Eukaryota</taxon>
        <taxon>Sar</taxon>
        <taxon>Alveolata</taxon>
        <taxon>Ciliophora</taxon>
        <taxon>Intramacronucleata</taxon>
        <taxon>Spirotrichea</taxon>
        <taxon>Stichotrichia</taxon>
        <taxon>Sporadotrichida</taxon>
        <taxon>Halteriidae</taxon>
        <taxon>Halteria</taxon>
    </lineage>
</organism>
<sequence>MDYMQGKHNPQQQQQSTRSSLPYLTLALGGGSIAIYYLWGKWNYQRAHRSFVFSEMNVLANKNYQSIILNPISYEQNLFFYLSFPGLLYSSYLIEKFLGFRYLLGAYVLNSLVSAATTALYHRQIGFKKVQQRGRIANNNGNSALFLSTLFATFLPQYRIYGGKHMATTLFFYYLPIFYCMLFFTKHIAASEYKYSRNDNETHYSAVVLGLLMGLIARRKL</sequence>
<accession>A0A8J8P0Z3</accession>
<evidence type="ECO:0000256" key="3">
    <source>
        <dbReference type="ARBA" id="ARBA00022989"/>
    </source>
</evidence>
<keyword evidence="3 5" id="KW-1133">Transmembrane helix</keyword>
<comment type="caution">
    <text evidence="6">The sequence shown here is derived from an EMBL/GenBank/DDBJ whole genome shotgun (WGS) entry which is preliminary data.</text>
</comment>
<evidence type="ECO:0000256" key="2">
    <source>
        <dbReference type="ARBA" id="ARBA00022692"/>
    </source>
</evidence>
<protein>
    <submittedName>
        <fullName evidence="6">Uncharacterized protein</fullName>
    </submittedName>
</protein>
<dbReference type="AlphaFoldDB" id="A0A8J8P0Z3"/>
<evidence type="ECO:0000256" key="5">
    <source>
        <dbReference type="SAM" id="Phobius"/>
    </source>
</evidence>
<gene>
    <name evidence="6" type="ORF">FGO68_gene8670</name>
</gene>
<dbReference type="OrthoDB" id="10528079at2759"/>
<name>A0A8J8P0Z3_HALGN</name>
<proteinExistence type="predicted"/>
<reference evidence="6" key="1">
    <citation type="submission" date="2019-06" db="EMBL/GenBank/DDBJ databases">
        <authorList>
            <person name="Zheng W."/>
        </authorList>
    </citation>
    <scope>NUCLEOTIDE SEQUENCE</scope>
    <source>
        <strain evidence="6">QDHG01</strain>
    </source>
</reference>
<comment type="subcellular location">
    <subcellularLocation>
        <location evidence="1">Membrane</location>
        <topology evidence="1">Multi-pass membrane protein</topology>
    </subcellularLocation>
</comment>
<feature type="transmembrane region" description="Helical" evidence="5">
    <location>
        <begin position="102"/>
        <end position="121"/>
    </location>
</feature>
<dbReference type="GO" id="GO:0016020">
    <property type="term" value="C:membrane"/>
    <property type="evidence" value="ECO:0007669"/>
    <property type="project" value="UniProtKB-SubCell"/>
</dbReference>
<feature type="transmembrane region" description="Helical" evidence="5">
    <location>
        <begin position="170"/>
        <end position="190"/>
    </location>
</feature>
<keyword evidence="4 5" id="KW-0472">Membrane</keyword>
<keyword evidence="7" id="KW-1185">Reference proteome</keyword>
<dbReference type="InterPro" id="IPR035952">
    <property type="entry name" value="Rhomboid-like_sf"/>
</dbReference>
<feature type="transmembrane region" description="Helical" evidence="5">
    <location>
        <begin position="141"/>
        <end position="158"/>
    </location>
</feature>